<comment type="subcellular location">
    <subcellularLocation>
        <location evidence="1">Cell membrane</location>
        <topology evidence="1">Peripheral membrane protein</topology>
    </subcellularLocation>
</comment>
<dbReference type="CDD" id="cd03225">
    <property type="entry name" value="ABC_cobalt_CbiO_domain1"/>
    <property type="match status" value="1"/>
</dbReference>
<reference evidence="10 11" key="1">
    <citation type="submission" date="2014-08" db="EMBL/GenBank/DDBJ databases">
        <title>Comparative genomics of the Paenibacillus odorifer group.</title>
        <authorList>
            <person name="den Bakker H.C."/>
            <person name="Tsai Y.-C."/>
            <person name="Martin N."/>
            <person name="Korlach J."/>
            <person name="Wiedmann M."/>
        </authorList>
    </citation>
    <scope>NUCLEOTIDE SEQUENCE [LARGE SCALE GENOMIC DNA]</scope>
    <source>
        <strain evidence="10 11">DSM 14472</strain>
    </source>
</reference>
<dbReference type="InterPro" id="IPR027417">
    <property type="entry name" value="P-loop_NTPase"/>
</dbReference>
<evidence type="ECO:0000256" key="6">
    <source>
        <dbReference type="ARBA" id="ARBA00022840"/>
    </source>
</evidence>
<comment type="similarity">
    <text evidence="2">Belongs to the ABC transporter superfamily.</text>
</comment>
<keyword evidence="6 10" id="KW-0067">ATP-binding</keyword>
<dbReference type="InterPro" id="IPR003439">
    <property type="entry name" value="ABC_transporter-like_ATP-bd"/>
</dbReference>
<dbReference type="SUPFAM" id="SSF52540">
    <property type="entry name" value="P-loop containing nucleoside triphosphate hydrolases"/>
    <property type="match status" value="1"/>
</dbReference>
<dbReference type="InterPro" id="IPR015856">
    <property type="entry name" value="ABC_transpr_CbiO/EcfA_su"/>
</dbReference>
<evidence type="ECO:0000256" key="8">
    <source>
        <dbReference type="ARBA" id="ARBA00023136"/>
    </source>
</evidence>
<evidence type="ECO:0000256" key="7">
    <source>
        <dbReference type="ARBA" id="ARBA00022967"/>
    </source>
</evidence>
<evidence type="ECO:0000256" key="4">
    <source>
        <dbReference type="ARBA" id="ARBA00022475"/>
    </source>
</evidence>
<evidence type="ECO:0000256" key="5">
    <source>
        <dbReference type="ARBA" id="ARBA00022741"/>
    </source>
</evidence>
<keyword evidence="11" id="KW-1185">Reference proteome</keyword>
<dbReference type="Pfam" id="PF00005">
    <property type="entry name" value="ABC_tran"/>
    <property type="match status" value="1"/>
</dbReference>
<dbReference type="SMART" id="SM00382">
    <property type="entry name" value="AAA"/>
    <property type="match status" value="1"/>
</dbReference>
<keyword evidence="8" id="KW-0472">Membrane</keyword>
<keyword evidence="3" id="KW-0813">Transport</keyword>
<dbReference type="KEGG" id="pste:PSTEL_02755"/>
<keyword evidence="4" id="KW-1003">Cell membrane</keyword>
<proteinExistence type="inferred from homology"/>
<evidence type="ECO:0000256" key="1">
    <source>
        <dbReference type="ARBA" id="ARBA00004202"/>
    </source>
</evidence>
<keyword evidence="7" id="KW-1278">Translocase</keyword>
<feature type="domain" description="ABC transporter" evidence="9">
    <location>
        <begin position="18"/>
        <end position="251"/>
    </location>
</feature>
<dbReference type="PANTHER" id="PTHR43553:SF24">
    <property type="entry name" value="ENERGY-COUPLING FACTOR TRANSPORTER ATP-BINDING PROTEIN ECFA1"/>
    <property type="match status" value="1"/>
</dbReference>
<dbReference type="HOGENOM" id="CLU_000604_1_22_9"/>
<name>A0A089N0J5_9BACL</name>
<dbReference type="Gene3D" id="3.40.50.300">
    <property type="entry name" value="P-loop containing nucleotide triphosphate hydrolases"/>
    <property type="match status" value="1"/>
</dbReference>
<gene>
    <name evidence="10" type="primary">cbiO</name>
    <name evidence="10" type="ORF">PSTEL_02755</name>
</gene>
<accession>A0A089N0J5</accession>
<dbReference type="InterPro" id="IPR003593">
    <property type="entry name" value="AAA+_ATPase"/>
</dbReference>
<protein>
    <submittedName>
        <fullName evidence="10">Cobalt transporter ATP-binding subunit</fullName>
    </submittedName>
</protein>
<dbReference type="FunFam" id="3.40.50.300:FF:000224">
    <property type="entry name" value="Energy-coupling factor transporter ATP-binding protein EcfA"/>
    <property type="match status" value="1"/>
</dbReference>
<dbReference type="OrthoDB" id="9784332at2"/>
<dbReference type="GO" id="GO:0042626">
    <property type="term" value="F:ATPase-coupled transmembrane transporter activity"/>
    <property type="evidence" value="ECO:0007669"/>
    <property type="project" value="TreeGrafter"/>
</dbReference>
<evidence type="ECO:0000256" key="2">
    <source>
        <dbReference type="ARBA" id="ARBA00005417"/>
    </source>
</evidence>
<organism evidence="10 11">
    <name type="scientific">Paenibacillus stellifer</name>
    <dbReference type="NCBI Taxonomy" id="169760"/>
    <lineage>
        <taxon>Bacteria</taxon>
        <taxon>Bacillati</taxon>
        <taxon>Bacillota</taxon>
        <taxon>Bacilli</taxon>
        <taxon>Bacillales</taxon>
        <taxon>Paenibacillaceae</taxon>
        <taxon>Paenibacillus</taxon>
    </lineage>
</organism>
<dbReference type="Proteomes" id="UP000029507">
    <property type="component" value="Chromosome"/>
</dbReference>
<dbReference type="PANTHER" id="PTHR43553">
    <property type="entry name" value="HEAVY METAL TRANSPORTER"/>
    <property type="match status" value="1"/>
</dbReference>
<dbReference type="GO" id="GO:0043190">
    <property type="term" value="C:ATP-binding cassette (ABC) transporter complex"/>
    <property type="evidence" value="ECO:0007669"/>
    <property type="project" value="TreeGrafter"/>
</dbReference>
<dbReference type="GO" id="GO:0005524">
    <property type="term" value="F:ATP binding"/>
    <property type="evidence" value="ECO:0007669"/>
    <property type="project" value="UniProtKB-KW"/>
</dbReference>
<dbReference type="InterPro" id="IPR050095">
    <property type="entry name" value="ECF_ABC_transporter_ATP-bd"/>
</dbReference>
<sequence>MNGKDEQRRAADRGTDAVTMEEVSFGYEPEHPILQSITLGIPQGQWVSLVGPSGSGKSTLVKLLNALILKSAGEITVCGMTLNDENVTEIRRNIGMVFQNPDNQFVGETVEDDILFGLEGLCLPREEMERRLHLYADKLGVTGLLRKHPGELSGGQKQRVAITSILAMEPGVVIFDEASSMLDEESRNGLLDILRDMHAEGSYTILMITHDADEILSSERVLALSNGKLALDMTPDELFRNEALLEKCRLHAPYAWELGRELAARGLPVGTPSSEKELVNTLWPLNFGK</sequence>
<dbReference type="GO" id="GO:0016887">
    <property type="term" value="F:ATP hydrolysis activity"/>
    <property type="evidence" value="ECO:0007669"/>
    <property type="project" value="InterPro"/>
</dbReference>
<dbReference type="AlphaFoldDB" id="A0A089N0J5"/>
<dbReference type="RefSeq" id="WP_038693304.1">
    <property type="nucleotide sequence ID" value="NZ_CP009286.1"/>
</dbReference>
<evidence type="ECO:0000313" key="11">
    <source>
        <dbReference type="Proteomes" id="UP000029507"/>
    </source>
</evidence>
<evidence type="ECO:0000313" key="10">
    <source>
        <dbReference type="EMBL" id="AIQ62194.1"/>
    </source>
</evidence>
<dbReference type="GO" id="GO:0015087">
    <property type="term" value="F:cobalt ion transmembrane transporter activity"/>
    <property type="evidence" value="ECO:0007669"/>
    <property type="project" value="UniProtKB-ARBA"/>
</dbReference>
<dbReference type="STRING" id="169760.PSTEL_02755"/>
<evidence type="ECO:0000256" key="3">
    <source>
        <dbReference type="ARBA" id="ARBA00022448"/>
    </source>
</evidence>
<keyword evidence="5" id="KW-0547">Nucleotide-binding</keyword>
<dbReference type="EMBL" id="CP009286">
    <property type="protein sequence ID" value="AIQ62194.1"/>
    <property type="molecule type" value="Genomic_DNA"/>
</dbReference>
<dbReference type="PROSITE" id="PS50893">
    <property type="entry name" value="ABC_TRANSPORTER_2"/>
    <property type="match status" value="1"/>
</dbReference>
<evidence type="ECO:0000259" key="9">
    <source>
        <dbReference type="PROSITE" id="PS50893"/>
    </source>
</evidence>